<evidence type="ECO:0000256" key="10">
    <source>
        <dbReference type="ARBA" id="ARBA00041392"/>
    </source>
</evidence>
<organism evidence="15 16">
    <name type="scientific">Batrachochytrium dendrobatidis (strain JEL423)</name>
    <dbReference type="NCBI Taxonomy" id="403673"/>
    <lineage>
        <taxon>Eukaryota</taxon>
        <taxon>Fungi</taxon>
        <taxon>Fungi incertae sedis</taxon>
        <taxon>Chytridiomycota</taxon>
        <taxon>Chytridiomycota incertae sedis</taxon>
        <taxon>Chytridiomycetes</taxon>
        <taxon>Rhizophydiales</taxon>
        <taxon>Rhizophydiales incertae sedis</taxon>
        <taxon>Batrachochytrium</taxon>
    </lineage>
</organism>
<evidence type="ECO:0000256" key="13">
    <source>
        <dbReference type="ARBA" id="ARBA00043219"/>
    </source>
</evidence>
<dbReference type="GO" id="GO:0004660">
    <property type="term" value="F:protein farnesyltransferase activity"/>
    <property type="evidence" value="ECO:0007669"/>
    <property type="project" value="UniProtKB-EC"/>
</dbReference>
<dbReference type="OrthoDB" id="272289at2759"/>
<comment type="similarity">
    <text evidence="2">Belongs to the protein prenyltransferase subunit alpha family.</text>
</comment>
<dbReference type="eggNOG" id="KOG0530">
    <property type="taxonomic scope" value="Eukaryota"/>
</dbReference>
<evidence type="ECO:0000256" key="12">
    <source>
        <dbReference type="ARBA" id="ARBA00043086"/>
    </source>
</evidence>
<evidence type="ECO:0000256" key="3">
    <source>
        <dbReference type="ARBA" id="ARBA00012700"/>
    </source>
</evidence>
<evidence type="ECO:0000256" key="2">
    <source>
        <dbReference type="ARBA" id="ARBA00006734"/>
    </source>
</evidence>
<proteinExistence type="inferred from homology"/>
<dbReference type="Proteomes" id="UP000077115">
    <property type="component" value="Unassembled WGS sequence"/>
</dbReference>
<dbReference type="AlphaFoldDB" id="A0A177WMS1"/>
<evidence type="ECO:0000256" key="6">
    <source>
        <dbReference type="ARBA" id="ARBA00022679"/>
    </source>
</evidence>
<dbReference type="VEuPathDB" id="FungiDB:BDEG_25021"/>
<dbReference type="EMBL" id="DS022305">
    <property type="protein sequence ID" value="OAJ41418.1"/>
    <property type="molecule type" value="Genomic_DNA"/>
</dbReference>
<dbReference type="PANTHER" id="PTHR11129:SF1">
    <property type="entry name" value="PROTEIN FARNESYLTRANSFERASE_GERANYLGERANYLTRANSFERASE TYPE-1 SUBUNIT ALPHA"/>
    <property type="match status" value="1"/>
</dbReference>
<dbReference type="EC" id="2.5.1.58" evidence="4"/>
<dbReference type="GO" id="GO:0005965">
    <property type="term" value="C:protein farnesyltransferase complex"/>
    <property type="evidence" value="ECO:0007669"/>
    <property type="project" value="TreeGrafter"/>
</dbReference>
<keyword evidence="7" id="KW-0677">Repeat</keyword>
<evidence type="ECO:0000256" key="7">
    <source>
        <dbReference type="ARBA" id="ARBA00022737"/>
    </source>
</evidence>
<keyword evidence="5" id="KW-0637">Prenyltransferase</keyword>
<evidence type="ECO:0000256" key="4">
    <source>
        <dbReference type="ARBA" id="ARBA00012702"/>
    </source>
</evidence>
<comment type="cofactor">
    <cofactor evidence="1">
        <name>Mg(2+)</name>
        <dbReference type="ChEBI" id="CHEBI:18420"/>
    </cofactor>
</comment>
<keyword evidence="6" id="KW-0808">Transferase</keyword>
<evidence type="ECO:0000256" key="9">
    <source>
        <dbReference type="ARBA" id="ARBA00040965"/>
    </source>
</evidence>
<feature type="signal peptide" evidence="14">
    <location>
        <begin position="1"/>
        <end position="21"/>
    </location>
</feature>
<sequence length="311" mass="36631">MRNSKIHFILSIMDFTTTLWADVTPIPQDDGPDPLVPIAYSPEYSKAMDYFRAVYALKEHSARALDLTSYIISQNSSHYTVWKYRLDIVLGMKVSIDEELAFTEGLAADNPKSYQIWHHRQAIADKDHQPQREIDFINRMLEIDSKNYHAWSYRQHVVSQHKLWKLELKEIDRLLQEDIRNNSAWNQRFFVLSRSSDPFKPEDLDREVQYTLSRINMAIHNESPWNYLRGVIQQLAGKKLCENESAEATAIRLSVEPHNSTHAMAYLVDIYQERKQQSEFIHLCTRLAQLDTVRKLYWQHRIDKANVVECH</sequence>
<reference evidence="15 16" key="1">
    <citation type="submission" date="2006-10" db="EMBL/GenBank/DDBJ databases">
        <title>The Genome Sequence of Batrachochytrium dendrobatidis JEL423.</title>
        <authorList>
            <consortium name="The Broad Institute Genome Sequencing Platform"/>
            <person name="Birren B."/>
            <person name="Lander E."/>
            <person name="Galagan J."/>
            <person name="Cuomo C."/>
            <person name="Devon K."/>
            <person name="Jaffe D."/>
            <person name="Butler J."/>
            <person name="Alvarez P."/>
            <person name="Gnerre S."/>
            <person name="Grabherr M."/>
            <person name="Kleber M."/>
            <person name="Mauceli E."/>
            <person name="Brockman W."/>
            <person name="Young S."/>
            <person name="LaButti K."/>
            <person name="Sykes S."/>
            <person name="DeCaprio D."/>
            <person name="Crawford M."/>
            <person name="Koehrsen M."/>
            <person name="Engels R."/>
            <person name="Montgomery P."/>
            <person name="Pearson M."/>
            <person name="Howarth C."/>
            <person name="Larson L."/>
            <person name="White J."/>
            <person name="O'Leary S."/>
            <person name="Kodira C."/>
            <person name="Zeng Q."/>
            <person name="Yandava C."/>
            <person name="Alvarado L."/>
            <person name="Longcore J."/>
            <person name="James T."/>
        </authorList>
    </citation>
    <scope>NUCLEOTIDE SEQUENCE [LARGE SCALE GENOMIC DNA]</scope>
    <source>
        <strain evidence="15 16">JEL423</strain>
    </source>
</reference>
<evidence type="ECO:0000313" key="15">
    <source>
        <dbReference type="EMBL" id="OAJ41418.1"/>
    </source>
</evidence>
<dbReference type="InterPro" id="IPR002088">
    <property type="entry name" value="Prenyl_trans_a"/>
</dbReference>
<dbReference type="Gene3D" id="1.25.40.120">
    <property type="entry name" value="Protein prenylyltransferase"/>
    <property type="match status" value="1"/>
</dbReference>
<dbReference type="EC" id="2.5.1.59" evidence="3"/>
<protein>
    <recommendedName>
        <fullName evidence="9">Protein farnesyltransferase/geranylgeranyltransferase type-1 subunit alpha</fullName>
        <ecNumber evidence="4">2.5.1.58</ecNumber>
        <ecNumber evidence="3">2.5.1.59</ecNumber>
    </recommendedName>
    <alternativeName>
        <fullName evidence="12">CAAX farnesyltransferase subunit alpha</fullName>
    </alternativeName>
    <alternativeName>
        <fullName evidence="11">FTase-alpha</fullName>
    </alternativeName>
    <alternativeName>
        <fullName evidence="10">Ras proteins prenyltransferase subunit alpha</fullName>
    </alternativeName>
    <alternativeName>
        <fullName evidence="13">Type I protein geranyl-geranyltransferase subunit alpha</fullName>
    </alternativeName>
</protein>
<dbReference type="STRING" id="403673.A0A177WMS1"/>
<dbReference type="GO" id="GO:0005953">
    <property type="term" value="C:CAAX-protein geranylgeranyltransferase complex"/>
    <property type="evidence" value="ECO:0007669"/>
    <property type="project" value="TreeGrafter"/>
</dbReference>
<evidence type="ECO:0000256" key="5">
    <source>
        <dbReference type="ARBA" id="ARBA00022602"/>
    </source>
</evidence>
<evidence type="ECO:0000313" key="16">
    <source>
        <dbReference type="Proteomes" id="UP000077115"/>
    </source>
</evidence>
<dbReference type="GO" id="GO:0004662">
    <property type="term" value="F:CAAX-protein geranylgeranyltransferase activity"/>
    <property type="evidence" value="ECO:0007669"/>
    <property type="project" value="UniProtKB-EC"/>
</dbReference>
<feature type="chain" id="PRO_5008077794" description="Protein farnesyltransferase/geranylgeranyltransferase type-1 subunit alpha" evidence="14">
    <location>
        <begin position="22"/>
        <end position="311"/>
    </location>
</feature>
<accession>A0A177WMS1</accession>
<keyword evidence="8" id="KW-0460">Magnesium</keyword>
<evidence type="ECO:0000256" key="8">
    <source>
        <dbReference type="ARBA" id="ARBA00022842"/>
    </source>
</evidence>
<keyword evidence="14" id="KW-0732">Signal</keyword>
<gene>
    <name evidence="15" type="ORF">BDEG_25021</name>
</gene>
<dbReference type="SUPFAM" id="SSF48439">
    <property type="entry name" value="Protein prenylyltransferase"/>
    <property type="match status" value="1"/>
</dbReference>
<dbReference type="PROSITE" id="PS51147">
    <property type="entry name" value="PFTA"/>
    <property type="match status" value="5"/>
</dbReference>
<evidence type="ECO:0000256" key="11">
    <source>
        <dbReference type="ARBA" id="ARBA00042436"/>
    </source>
</evidence>
<evidence type="ECO:0000256" key="14">
    <source>
        <dbReference type="SAM" id="SignalP"/>
    </source>
</evidence>
<evidence type="ECO:0000256" key="1">
    <source>
        <dbReference type="ARBA" id="ARBA00001946"/>
    </source>
</evidence>
<dbReference type="PANTHER" id="PTHR11129">
    <property type="entry name" value="PROTEIN FARNESYLTRANSFERASE ALPHA SUBUNIT/RAB GERANYLGERANYL TRANSFERASE ALPHA SUBUNIT"/>
    <property type="match status" value="1"/>
</dbReference>
<reference evidence="15 16" key="2">
    <citation type="submission" date="2016-05" db="EMBL/GenBank/DDBJ databases">
        <title>Lineage-specific infection strategies underlie the spectrum of fungal disease in amphibians.</title>
        <authorList>
            <person name="Cuomo C.A."/>
            <person name="Farrer R.A."/>
            <person name="James T."/>
            <person name="Longcore J."/>
            <person name="Birren B."/>
        </authorList>
    </citation>
    <scope>NUCLEOTIDE SEQUENCE [LARGE SCALE GENOMIC DNA]</scope>
    <source>
        <strain evidence="15 16">JEL423</strain>
    </source>
</reference>
<dbReference type="Pfam" id="PF01239">
    <property type="entry name" value="PPTA"/>
    <property type="match status" value="5"/>
</dbReference>
<name>A0A177WMS1_BATDL</name>